<protein>
    <submittedName>
        <fullName evidence="1">Uncharacterized protein</fullName>
    </submittedName>
</protein>
<sequence length="56" mass="6552">MEEARNMEGGLVIDQKDMIVIVHTQDEKGLIQIKEDSFLDDYISFALDILFWYITT</sequence>
<evidence type="ECO:0000313" key="2">
    <source>
        <dbReference type="Proteomes" id="UP000323506"/>
    </source>
</evidence>
<accession>A0A5D2DWD5</accession>
<name>A0A5D2DWD5_GOSDA</name>
<evidence type="ECO:0000313" key="1">
    <source>
        <dbReference type="EMBL" id="TYG85380.1"/>
    </source>
</evidence>
<keyword evidence="2" id="KW-1185">Reference proteome</keyword>
<dbReference type="Proteomes" id="UP000323506">
    <property type="component" value="Chromosome A13"/>
</dbReference>
<gene>
    <name evidence="1" type="ORF">ES288_A13G049100v1</name>
</gene>
<reference evidence="1 2" key="1">
    <citation type="submission" date="2019-06" db="EMBL/GenBank/DDBJ databases">
        <title>WGS assembly of Gossypium darwinii.</title>
        <authorList>
            <person name="Chen Z.J."/>
            <person name="Sreedasyam A."/>
            <person name="Ando A."/>
            <person name="Song Q."/>
            <person name="De L."/>
            <person name="Hulse-Kemp A."/>
            <person name="Ding M."/>
            <person name="Ye W."/>
            <person name="Kirkbride R."/>
            <person name="Jenkins J."/>
            <person name="Plott C."/>
            <person name="Lovell J."/>
            <person name="Lin Y.-M."/>
            <person name="Vaughn R."/>
            <person name="Liu B."/>
            <person name="Li W."/>
            <person name="Simpson S."/>
            <person name="Scheffler B."/>
            <person name="Saski C."/>
            <person name="Grover C."/>
            <person name="Hu G."/>
            <person name="Conover J."/>
            <person name="Carlson J."/>
            <person name="Shu S."/>
            <person name="Boston L."/>
            <person name="Williams M."/>
            <person name="Peterson D."/>
            <person name="Mcgee K."/>
            <person name="Jones D."/>
            <person name="Wendel J."/>
            <person name="Stelly D."/>
            <person name="Grimwood J."/>
            <person name="Schmutz J."/>
        </authorList>
    </citation>
    <scope>NUCLEOTIDE SEQUENCE [LARGE SCALE GENOMIC DNA]</scope>
    <source>
        <strain evidence="1">1808015.09</strain>
    </source>
</reference>
<proteinExistence type="predicted"/>
<dbReference type="EMBL" id="CM017700">
    <property type="protein sequence ID" value="TYG85380.1"/>
    <property type="molecule type" value="Genomic_DNA"/>
</dbReference>
<organism evidence="1 2">
    <name type="scientific">Gossypium darwinii</name>
    <name type="common">Darwin's cotton</name>
    <name type="synonym">Gossypium barbadense var. darwinii</name>
    <dbReference type="NCBI Taxonomy" id="34276"/>
    <lineage>
        <taxon>Eukaryota</taxon>
        <taxon>Viridiplantae</taxon>
        <taxon>Streptophyta</taxon>
        <taxon>Embryophyta</taxon>
        <taxon>Tracheophyta</taxon>
        <taxon>Spermatophyta</taxon>
        <taxon>Magnoliopsida</taxon>
        <taxon>eudicotyledons</taxon>
        <taxon>Gunneridae</taxon>
        <taxon>Pentapetalae</taxon>
        <taxon>rosids</taxon>
        <taxon>malvids</taxon>
        <taxon>Malvales</taxon>
        <taxon>Malvaceae</taxon>
        <taxon>Malvoideae</taxon>
        <taxon>Gossypium</taxon>
    </lineage>
</organism>
<dbReference type="AlphaFoldDB" id="A0A5D2DWD5"/>